<proteinExistence type="predicted"/>
<gene>
    <name evidence="3" type="ORF">TCIL3000_9_440</name>
</gene>
<feature type="region of interest" description="Disordered" evidence="2">
    <location>
        <begin position="837"/>
        <end position="880"/>
    </location>
</feature>
<evidence type="ECO:0000256" key="2">
    <source>
        <dbReference type="SAM" id="MobiDB-lite"/>
    </source>
</evidence>
<feature type="coiled-coil region" evidence="1">
    <location>
        <begin position="1080"/>
        <end position="1114"/>
    </location>
</feature>
<accession>G0UTD6</accession>
<dbReference type="VEuPathDB" id="TriTrypDB:TcIL3000_9_440"/>
<feature type="coiled-coil region" evidence="1">
    <location>
        <begin position="91"/>
        <end position="118"/>
    </location>
</feature>
<organism evidence="3">
    <name type="scientific">Trypanosoma congolense (strain IL3000)</name>
    <dbReference type="NCBI Taxonomy" id="1068625"/>
    <lineage>
        <taxon>Eukaryota</taxon>
        <taxon>Discoba</taxon>
        <taxon>Euglenozoa</taxon>
        <taxon>Kinetoplastea</taxon>
        <taxon>Metakinetoplastina</taxon>
        <taxon>Trypanosomatida</taxon>
        <taxon>Trypanosomatidae</taxon>
        <taxon>Trypanosoma</taxon>
        <taxon>Nannomonas</taxon>
    </lineage>
</organism>
<feature type="region of interest" description="Disordered" evidence="2">
    <location>
        <begin position="479"/>
        <end position="505"/>
    </location>
</feature>
<keyword evidence="1" id="KW-0175">Coiled coil</keyword>
<protein>
    <submittedName>
        <fullName evidence="3">Uncharacterized protein</fullName>
    </submittedName>
</protein>
<evidence type="ECO:0000256" key="1">
    <source>
        <dbReference type="SAM" id="Coils"/>
    </source>
</evidence>
<feature type="compositionally biased region" description="Polar residues" evidence="2">
    <location>
        <begin position="487"/>
        <end position="497"/>
    </location>
</feature>
<feature type="coiled-coil region" evidence="1">
    <location>
        <begin position="698"/>
        <end position="746"/>
    </location>
</feature>
<sequence length="1116" mass="125574">MTFSIREAALNDDEEWLNIPDILRSFLRQINNEVNYIHLTCDKLVENQRSTEEILKDMLSRQSACESEHARMLFAAEQRRQEAVSSLHVFLNAIKDEVDHLKIEHSKLRDSISEMEQRHVDMATQVSRTKAKWLSRTLNNDLKKIEEQICNGFSSMKEDIVNTNNEVQKLSEKQIELSSQSRRDVEFTNSLLQEFQSFLSCEINCLKAELYDHKKLVEELKGSSSVQSRALNEQEGCLQGLREKLNSTVTLLRHVENTSSSRFESVFGALEKFRVLTDKVSLEHHRRSQKESSLVNLIQETRNKQEALSVELRDVTDRRHRDVEKDVCCLNKRLSELECANDELVRKINQTIKCDERSPMAGEYRRRLDFLNSFSMDGDIKVDLEAFIRKAIRSEQVMHERNYKEILNFISQQRSAVQAEIDGVLEEVKSVGRRVSWLMDSVGHSEKVGEDLKSVRVKIVGLEDSINSLHGEMRSLIKSVSPDKAAPSTSRPGNSPELSHRSDAEQRNGVLQVRDIVRFVTEDQFSELMLLAAQNKARLSTQESEIKDILGTLSGYGKALGDHTQSHKCYAESLNGKLSDIVTEFNFLRDKLMALEVRTTSALSHSEQLGSLPKCRGNGSEPDTSGIVAHLTGALLQVQAVSVDYESVHCALSRLEGKVEAVTSKLAAVSEGISAKEQKRERDIASLCDSCKGFRTHILSLEDQMNSLERDVVANKRSTSALAVDLHNLEEAFQFLRGNVKKLKDALANCVTNASDEWNEVCTQISMFSSFASMYRADKAVNTEGFVRVEHRLGACEQALSQVLGDGCNHKCMEITHKSIRSETVSDMELEAETIMKQHLQPSSERNVNVKGGEGLGAGQSASAANDKHALNPPEERSGLWADEAPKNLIPTPLPSALDVVMSLLTTFDHRLQQVRDDVTEIRVSEKILTAQSAYMRVPDLVSSLEDCLTACSQAFVESKESISLCHEHIKCLEQHLSSKGAYQTLDEHRVPPNKGVANENSGGASMKEILERLKHNEHILSEVQLSLPAQKSDMNITYTKAEIDDRFANQWASFVALLARKEDQDALEGKLANLSWTLLDNVTMRIDALSRELNRAINERARLTEVQEMLSNRVG</sequence>
<feature type="compositionally biased region" description="Basic and acidic residues" evidence="2">
    <location>
        <begin position="866"/>
        <end position="878"/>
    </location>
</feature>
<evidence type="ECO:0000313" key="3">
    <source>
        <dbReference type="EMBL" id="CCC92650.1"/>
    </source>
</evidence>
<dbReference type="EMBL" id="HE575322">
    <property type="protein sequence ID" value="CCC92650.1"/>
    <property type="molecule type" value="Genomic_DNA"/>
</dbReference>
<feature type="coiled-coil region" evidence="1">
    <location>
        <begin position="153"/>
        <end position="180"/>
    </location>
</feature>
<dbReference type="AlphaFoldDB" id="G0UTD6"/>
<name>G0UTD6_TRYCI</name>
<reference evidence="3" key="1">
    <citation type="journal article" date="2012" name="Proc. Natl. Acad. Sci. U.S.A.">
        <title>Antigenic diversity is generated by distinct evolutionary mechanisms in African trypanosome species.</title>
        <authorList>
            <person name="Jackson A.P."/>
            <person name="Berry A."/>
            <person name="Aslett M."/>
            <person name="Allison H.C."/>
            <person name="Burton P."/>
            <person name="Vavrova-Anderson J."/>
            <person name="Brown R."/>
            <person name="Browne H."/>
            <person name="Corton N."/>
            <person name="Hauser H."/>
            <person name="Gamble J."/>
            <person name="Gilderthorp R."/>
            <person name="Marcello L."/>
            <person name="McQuillan J."/>
            <person name="Otto T.D."/>
            <person name="Quail M.A."/>
            <person name="Sanders M.J."/>
            <person name="van Tonder A."/>
            <person name="Ginger M.L."/>
            <person name="Field M.C."/>
            <person name="Barry J.D."/>
            <person name="Hertz-Fowler C."/>
            <person name="Berriman M."/>
        </authorList>
    </citation>
    <scope>NUCLEOTIDE SEQUENCE</scope>
    <source>
        <strain evidence="3">IL3000</strain>
    </source>
</reference>